<feature type="region of interest" description="Disordered" evidence="3">
    <location>
        <begin position="156"/>
        <end position="183"/>
    </location>
</feature>
<dbReference type="VEuPathDB" id="FungiDB:CXQ85_001719"/>
<feature type="compositionally biased region" description="Polar residues" evidence="3">
    <location>
        <begin position="107"/>
        <end position="117"/>
    </location>
</feature>
<evidence type="ECO:0000256" key="2">
    <source>
        <dbReference type="ARBA" id="ARBA00022737"/>
    </source>
</evidence>
<gene>
    <name evidence="4" type="ORF">CXQ85_001719</name>
</gene>
<feature type="region of interest" description="Disordered" evidence="3">
    <location>
        <begin position="17"/>
        <end position="130"/>
    </location>
</feature>
<comment type="caution">
    <text evidence="4">The sequence shown here is derived from an EMBL/GenBank/DDBJ whole genome shotgun (WGS) entry which is preliminary data.</text>
</comment>
<dbReference type="RefSeq" id="XP_025340882.1">
    <property type="nucleotide sequence ID" value="XM_025485417.1"/>
</dbReference>
<dbReference type="InterPro" id="IPR050216">
    <property type="entry name" value="LRR_domain-containing"/>
</dbReference>
<evidence type="ECO:0008006" key="6">
    <source>
        <dbReference type="Google" id="ProtNLM"/>
    </source>
</evidence>
<reference evidence="4 5" key="1">
    <citation type="submission" date="2017-12" db="EMBL/GenBank/DDBJ databases">
        <title>Genome Sequence of a Multidrug-Resistant Candida haemulonii Isolate from a Patient with Chronic Leg Ulcers in Israel.</title>
        <authorList>
            <person name="Chow N.A."/>
            <person name="Gade L."/>
            <person name="Batra D."/>
            <person name="Rowe L.A."/>
            <person name="Ben-Ami R."/>
            <person name="Loparev V.N."/>
            <person name="Litvintseva A.P."/>
        </authorList>
    </citation>
    <scope>NUCLEOTIDE SEQUENCE [LARGE SCALE GENOMIC DNA]</scope>
    <source>
        <strain evidence="4 5">B11899</strain>
    </source>
</reference>
<organism evidence="4 5">
    <name type="scientific">Candidozyma haemuli</name>
    <dbReference type="NCBI Taxonomy" id="45357"/>
    <lineage>
        <taxon>Eukaryota</taxon>
        <taxon>Fungi</taxon>
        <taxon>Dikarya</taxon>
        <taxon>Ascomycota</taxon>
        <taxon>Saccharomycotina</taxon>
        <taxon>Pichiomycetes</taxon>
        <taxon>Metschnikowiaceae</taxon>
        <taxon>Candidozyma</taxon>
    </lineage>
</organism>
<dbReference type="InterPro" id="IPR001611">
    <property type="entry name" value="Leu-rich_rpt"/>
</dbReference>
<protein>
    <recommendedName>
        <fullName evidence="6">Leucine-rich repeat-containing protein 58</fullName>
    </recommendedName>
</protein>
<dbReference type="Proteomes" id="UP000244309">
    <property type="component" value="Unassembled WGS sequence"/>
</dbReference>
<name>A0A2V1AQC2_9ASCO</name>
<dbReference type="InterPro" id="IPR032675">
    <property type="entry name" value="LRR_dom_sf"/>
</dbReference>
<keyword evidence="5" id="KW-1185">Reference proteome</keyword>
<evidence type="ECO:0000256" key="1">
    <source>
        <dbReference type="ARBA" id="ARBA00022614"/>
    </source>
</evidence>
<dbReference type="GeneID" id="37007050"/>
<keyword evidence="2" id="KW-0677">Repeat</keyword>
<evidence type="ECO:0000256" key="3">
    <source>
        <dbReference type="SAM" id="MobiDB-lite"/>
    </source>
</evidence>
<dbReference type="AlphaFoldDB" id="A0A2V1AQC2"/>
<sequence>MEKSNPLLPFAFSTSSFDEKSALSTDPRDKHVIDENARSSYHTRGQDRQQGPLRRAAPLVMPQLKRKMGESFNEKDDIKRRDFDDFNDPSSDEDEFTGATDTDPDSRQSVGPQSSQYVGKEFPSSPPVVPQMSEFDISTTTQTVPDSPVQINHAMGSLNTSPVHKKKPRFVDNRSSEPDFGIGPFNSFKTSSYIACPSTDTDYPSEADPTSSAASYALARHKILQAFEDVTASISLEGMGLAEIPEEVRDLNNLVIFSQDPNKDLYQLYLTNNHLRSINPALFAYTKLNVLSLRQNYIRFIPASIKHLTNLCDLNIATNHLRYLPVQILDLPNLSTFRAGPNPFISIPVDAIEIPQSEKPSPKYVSQVIKQAEETNVPSLKTLCLHTIAKYDVTYSETHSWKRHTPRVVHHLIAKAIAKGMFEDTCSECDTVVVEPYAEVYEWWDVLKNTNVPFKREFCCGKCVRIYKARTGYFGSHYR</sequence>
<dbReference type="EMBL" id="PKFO01000003">
    <property type="protein sequence ID" value="PVH19942.1"/>
    <property type="molecule type" value="Genomic_DNA"/>
</dbReference>
<feature type="compositionally biased region" description="Acidic residues" evidence="3">
    <location>
        <begin position="85"/>
        <end position="96"/>
    </location>
</feature>
<dbReference type="Gene3D" id="3.80.10.10">
    <property type="entry name" value="Ribonuclease Inhibitor"/>
    <property type="match status" value="1"/>
</dbReference>
<evidence type="ECO:0000313" key="5">
    <source>
        <dbReference type="Proteomes" id="UP000244309"/>
    </source>
</evidence>
<feature type="compositionally biased region" description="Basic and acidic residues" evidence="3">
    <location>
        <begin position="17"/>
        <end position="37"/>
    </location>
</feature>
<accession>A0A2V1AQC2</accession>
<dbReference type="GO" id="GO:0005737">
    <property type="term" value="C:cytoplasm"/>
    <property type="evidence" value="ECO:0007669"/>
    <property type="project" value="TreeGrafter"/>
</dbReference>
<dbReference type="STRING" id="45357.A0A2V1AQC2"/>
<keyword evidence="1" id="KW-0433">Leucine-rich repeat</keyword>
<dbReference type="OrthoDB" id="1517790at2759"/>
<proteinExistence type="predicted"/>
<feature type="compositionally biased region" description="Basic and acidic residues" evidence="3">
    <location>
        <begin position="67"/>
        <end position="84"/>
    </location>
</feature>
<dbReference type="SUPFAM" id="SSF52058">
    <property type="entry name" value="L domain-like"/>
    <property type="match status" value="1"/>
</dbReference>
<dbReference type="PANTHER" id="PTHR48051">
    <property type="match status" value="1"/>
</dbReference>
<dbReference type="Pfam" id="PF13855">
    <property type="entry name" value="LRR_8"/>
    <property type="match status" value="1"/>
</dbReference>
<evidence type="ECO:0000313" key="4">
    <source>
        <dbReference type="EMBL" id="PVH19942.1"/>
    </source>
</evidence>
<dbReference type="PANTHER" id="PTHR48051:SF1">
    <property type="entry name" value="RAS SUPPRESSOR PROTEIN 1"/>
    <property type="match status" value="1"/>
</dbReference>